<feature type="coiled-coil region" evidence="3">
    <location>
        <begin position="865"/>
        <end position="892"/>
    </location>
</feature>
<dbReference type="GO" id="GO:0005509">
    <property type="term" value="F:calcium ion binding"/>
    <property type="evidence" value="ECO:0007669"/>
    <property type="project" value="InterPro"/>
</dbReference>
<dbReference type="PANTHER" id="PTHR38340">
    <property type="entry name" value="S-LAYER PROTEIN"/>
    <property type="match status" value="1"/>
</dbReference>
<evidence type="ECO:0000256" key="3">
    <source>
        <dbReference type="SAM" id="Coils"/>
    </source>
</evidence>
<dbReference type="InterPro" id="IPR024079">
    <property type="entry name" value="MetalloPept_cat_dom_sf"/>
</dbReference>
<dbReference type="InterPro" id="IPR011049">
    <property type="entry name" value="Serralysin-like_metalloprot_C"/>
</dbReference>
<dbReference type="Gene3D" id="2.150.10.10">
    <property type="entry name" value="Serralysin-like metalloprotease, C-terminal"/>
    <property type="match status" value="5"/>
</dbReference>
<gene>
    <name evidence="5" type="ORF">F6J89_05605</name>
</gene>
<evidence type="ECO:0000256" key="2">
    <source>
        <dbReference type="ARBA" id="ARBA00022525"/>
    </source>
</evidence>
<keyword evidence="2" id="KW-0964">Secreted</keyword>
<dbReference type="PANTHER" id="PTHR38340:SF1">
    <property type="entry name" value="S-LAYER PROTEIN"/>
    <property type="match status" value="1"/>
</dbReference>
<keyword evidence="3" id="KW-0175">Coiled coil</keyword>
<feature type="region of interest" description="Disordered" evidence="4">
    <location>
        <begin position="1327"/>
        <end position="1357"/>
    </location>
</feature>
<dbReference type="InterPro" id="IPR018247">
    <property type="entry name" value="EF_Hand_1_Ca_BS"/>
</dbReference>
<organism evidence="5">
    <name type="scientific">Symploca sp. SIO1C4</name>
    <dbReference type="NCBI Taxonomy" id="2607765"/>
    <lineage>
        <taxon>Bacteria</taxon>
        <taxon>Bacillati</taxon>
        <taxon>Cyanobacteriota</taxon>
        <taxon>Cyanophyceae</taxon>
        <taxon>Coleofasciculales</taxon>
        <taxon>Coleofasciculaceae</taxon>
        <taxon>Symploca</taxon>
    </lineage>
</organism>
<dbReference type="GO" id="GO:0005576">
    <property type="term" value="C:extracellular region"/>
    <property type="evidence" value="ECO:0007669"/>
    <property type="project" value="UniProtKB-SubCell"/>
</dbReference>
<reference evidence="5" key="1">
    <citation type="submission" date="2019-11" db="EMBL/GenBank/DDBJ databases">
        <title>Genomic insights into an expanded diversity of filamentous marine cyanobacteria reveals the extraordinary biosynthetic potential of Moorea and Okeania.</title>
        <authorList>
            <person name="Ferreira Leao T."/>
            <person name="Wang M."/>
            <person name="Moss N."/>
            <person name="Da Silva R."/>
            <person name="Sanders J."/>
            <person name="Nurk S."/>
            <person name="Gurevich A."/>
            <person name="Humphrey G."/>
            <person name="Reher R."/>
            <person name="Zhu Q."/>
            <person name="Belda-Ferre P."/>
            <person name="Glukhov E."/>
            <person name="Rex R."/>
            <person name="Dorrestein P.C."/>
            <person name="Knight R."/>
            <person name="Pevzner P."/>
            <person name="Gerwick W.H."/>
            <person name="Gerwick L."/>
        </authorList>
    </citation>
    <scope>NUCLEOTIDE SEQUENCE</scope>
    <source>
        <strain evidence="5">SIO1C4</strain>
    </source>
</reference>
<dbReference type="PRINTS" id="PR00313">
    <property type="entry name" value="CABNDNGRPT"/>
</dbReference>
<accession>A0A6B3NBU3</accession>
<dbReference type="SUPFAM" id="SSF51120">
    <property type="entry name" value="beta-Roll"/>
    <property type="match status" value="6"/>
</dbReference>
<evidence type="ECO:0000256" key="1">
    <source>
        <dbReference type="ARBA" id="ARBA00004613"/>
    </source>
</evidence>
<dbReference type="InterPro" id="IPR001343">
    <property type="entry name" value="Hemolysn_Ca-bd"/>
</dbReference>
<comment type="subcellular location">
    <subcellularLocation>
        <location evidence="1">Secreted</location>
    </subcellularLocation>
</comment>
<evidence type="ECO:0000256" key="4">
    <source>
        <dbReference type="SAM" id="MobiDB-lite"/>
    </source>
</evidence>
<protein>
    <submittedName>
        <fullName evidence="5">Calcium-binding protein</fullName>
    </submittedName>
</protein>
<dbReference type="Gene3D" id="3.40.390.10">
    <property type="entry name" value="Collagenase (Catalytic Domain)"/>
    <property type="match status" value="1"/>
</dbReference>
<dbReference type="PROSITE" id="PS00018">
    <property type="entry name" value="EF_HAND_1"/>
    <property type="match status" value="1"/>
</dbReference>
<dbReference type="PROSITE" id="PS00330">
    <property type="entry name" value="HEMOLYSIN_CALCIUM"/>
    <property type="match status" value="3"/>
</dbReference>
<sequence>MTKVSFISDSALDNTTHTTLEEATLIAQRYLSAIATDKEFLSKAKIAFGDNFDIDKLEGLRQQWAVGEFEEFPDIEIRSAAEINGANGAFSADTNKIYLSQEYIAHNGSNLQVIVDVLLEEFGHFVDSQINELDAPGDEGEIFLELIQDKTLTETQIQSLKHEQDTATLYLDEKTIEVEQQTGFNIEFDFTYDTNDFFKKFDPSDPLPTKIPDTLKINALDAAANFWEKVINNLGEEFDNIPASLPPGVSEFKLSFDNPSKPNNKLKIDIGSEIDDIRIYVGSVSSFSNPDVLGQGGGTAFEWKYTNKQGKTFGKKIERRLNSKTDFEPFAGSLAFSRSTDWWFDPTPNDLKDSVPKGKFDFVTLAIHEIGHVLGLSLDKIPAFKAEIDGQGRFKGSNAKAVNNGNRIQLTADRHVVGNGKGVVGTNDDSVTDGTKSVMVPKINPGTRLTPQPLDEGMLKDIGYGKKGKLGLNTLIEGLDILLAFQEKIDDVIYNGQGLENGGGLNGLPLFGDQLGLVSTASATAKTSQEITTLAASSVNGSEFIFDLYNKIREGFIEEFADVADATTNEIQNTFLELLGPEGLNLLKDFDKSGEIDKNDINITTENSVIKFNFAVGGLTSFDTELAKNIGLPQLGFQFGDPNSPNSSLPTAAVNLGYTLNFGFGVDTATNEFFFDTSSPEDLSISLKPTLPEAQATVGFLQVDVKDKGSELNFSIDLDDGEDGNNQLTLDELNNLRFTPNGSADIKLNLVSSIPGVAVIPKLVTNLNLHWDFIEGGLAPNVTFENTTLNLGSFLNNFLGPVVENIQQVTTPIQQINDVLNQRIGFLSDLTGKEITLLTLAEVASKFGGNSTQEGFETAKNFSEALDLIDTLTDLSNNAEELEIKLDNFNVSNFDLRNSNASIAEATPISIGEFLESPFEQISQSTSPKHQSFFNIIQENDSGLQFPILENPASAINLFLGQNIDFLKFDPSPVGIKAGLGTEIPIVGPIVARLDGSVEAGIDLEFGFDSEGLQQWADSGFNADKIGNIFNGFFVGDNRENGNDNPEAFLEGSITGSVGGNIIIASAYVGGGISASLFADLEDEGENGSNLGSSDGKIRGSQIIEQITNNNIGCLFEIGGGIDAFLTARARVGWPPFGKKWNKNFARQPLVTFSFDTCDHLDTPAIPILANEGPQKDGNPTQNPDLLLNMGPRAAQRQFVDTNDGAEIFSLKGSQLNTNETVTVIALGYEQNYQGVNKIFADGGQENDVIEVEDIAIPVEFRGGNGDDQLQGGKADDVLKGDKGKDLIDGGQGNDLLYGGEDKDLIDGGQGNDLLYGGEDKDLIDGGQGNDLLYGEDGDDNISGDDGDDRLYGGLNNDSLNGGADADTLYGGAGDDELFGDIGNDLLIGEAGNDQISGGTEVDTVSYQNSPNGVVVNIEEDSSYSNSVSLTDLEPNFFIDAGTALDGFGTQDFFSFTVKKITVDEQENIVDEEDIVISGSLENIIGSQHNDILIGNSLDNRIEALAGNDLLIGNAGNDYLDGGADIDTVSYRRDPGSVEVNLAQNQAKDGFGNTDQIYNVENVIGSAFDDEIIGDANDNTIFAGAGKDKVSGDAGNDTLFGEDGNDTLNGDAGDDYLVGGTGNGWPSDILNGGSGNDTASYITATSGVAASLEQKIGWQGDATGDQFISIENLEGSNFNDFLIGDNGANILSGLDGNDTLEGRDGDDTLNGGEGNNILNAGEGNNTVEAGSGNDTVYAGTGNDNIFTNGGNDEIHAGDGNNTINAGNGTNKIYAGNGYDSISAGTGDDEIYAGDGGSTIFAGAGNNQVYTGNGYDSVEAEDGDDLISVGNGGSNIDAGDGTNTVYAGTGDDQVYTGTGDDEIHVGEGNNNVDAGSGNNIISAGSGNDVIDTGAGDDTIYANEGLNTVRAGDGNNQIYSGSGGDFLFAGTGDDQIYAGEGQNYIDAGNGDNTIYSGSASDFILVGNGNDLIYAGEGSNHISAGNGDNTIYAGAGSDQISTGSGNDLIYAGEGNNLIATGTGFDTVYVGSGFDRFSLSEGLGEVTIYGFQANQDSFIGAGPLDLSISGNDTLVTLNSSGDLLAIVKDLQLV</sequence>
<name>A0A6B3NBU3_9CYAN</name>
<dbReference type="EMBL" id="JAAHFQ010000073">
    <property type="protein sequence ID" value="NER27111.1"/>
    <property type="molecule type" value="Genomic_DNA"/>
</dbReference>
<dbReference type="Gene3D" id="2.160.20.160">
    <property type="match status" value="1"/>
</dbReference>
<evidence type="ECO:0000313" key="5">
    <source>
        <dbReference type="EMBL" id="NER27111.1"/>
    </source>
</evidence>
<comment type="caution">
    <text evidence="5">The sequence shown here is derived from an EMBL/GenBank/DDBJ whole genome shotgun (WGS) entry which is preliminary data.</text>
</comment>
<dbReference type="SUPFAM" id="SSF55486">
    <property type="entry name" value="Metalloproteases ('zincins'), catalytic domain"/>
    <property type="match status" value="1"/>
</dbReference>
<dbReference type="GO" id="GO:0008237">
    <property type="term" value="F:metallopeptidase activity"/>
    <property type="evidence" value="ECO:0007669"/>
    <property type="project" value="InterPro"/>
</dbReference>
<proteinExistence type="predicted"/>
<dbReference type="InterPro" id="IPR018511">
    <property type="entry name" value="Hemolysin-typ_Ca-bd_CS"/>
</dbReference>
<dbReference type="InterPro" id="IPR050557">
    <property type="entry name" value="RTX_toxin/Mannuronan_C5-epim"/>
</dbReference>
<feature type="compositionally biased region" description="Acidic residues" evidence="4">
    <location>
        <begin position="1334"/>
        <end position="1348"/>
    </location>
</feature>
<dbReference type="Pfam" id="PF00353">
    <property type="entry name" value="HemolysinCabind"/>
    <property type="match status" value="15"/>
</dbReference>